<dbReference type="PROSITE" id="PS00639">
    <property type="entry name" value="THIOL_PROTEASE_HIS"/>
    <property type="match status" value="1"/>
</dbReference>
<dbReference type="InterPro" id="IPR004134">
    <property type="entry name" value="Peptidase_C1B"/>
</dbReference>
<gene>
    <name evidence="7" type="ORF">FC07_GL001960</name>
</gene>
<dbReference type="GO" id="GO:0005737">
    <property type="term" value="C:cytoplasm"/>
    <property type="evidence" value="ECO:0007669"/>
    <property type="project" value="UniProtKB-SubCell"/>
</dbReference>
<comment type="subcellular location">
    <subcellularLocation>
        <location evidence="1">Cytoplasm</location>
    </subcellularLocation>
</comment>
<accession>A0A0R1GEN2</accession>
<dbReference type="Proteomes" id="UP000051461">
    <property type="component" value="Unassembled WGS sequence"/>
</dbReference>
<dbReference type="CDD" id="cd00585">
    <property type="entry name" value="Peptidase_C1B"/>
    <property type="match status" value="1"/>
</dbReference>
<reference evidence="7 8" key="1">
    <citation type="journal article" date="2015" name="Genome Announc.">
        <title>Expanding the biotechnology potential of lactobacilli through comparative genomics of 213 strains and associated genera.</title>
        <authorList>
            <person name="Sun Z."/>
            <person name="Harris H.M."/>
            <person name="McCann A."/>
            <person name="Guo C."/>
            <person name="Argimon S."/>
            <person name="Zhang W."/>
            <person name="Yang X."/>
            <person name="Jeffery I.B."/>
            <person name="Cooney J.C."/>
            <person name="Kagawa T.F."/>
            <person name="Liu W."/>
            <person name="Song Y."/>
            <person name="Salvetti E."/>
            <person name="Wrobel A."/>
            <person name="Rasinkangas P."/>
            <person name="Parkhill J."/>
            <person name="Rea M.C."/>
            <person name="O'Sullivan O."/>
            <person name="Ritari J."/>
            <person name="Douillard F.P."/>
            <person name="Paul Ross R."/>
            <person name="Yang R."/>
            <person name="Briner A.E."/>
            <person name="Felis G.E."/>
            <person name="de Vos W.M."/>
            <person name="Barrangou R."/>
            <person name="Klaenhammer T.R."/>
            <person name="Caufield P.W."/>
            <person name="Cui Y."/>
            <person name="Zhang H."/>
            <person name="O'Toole P.W."/>
        </authorList>
    </citation>
    <scope>NUCLEOTIDE SEQUENCE [LARGE SCALE GENOMIC DNA]</scope>
    <source>
        <strain evidence="7 8">DSM 20003</strain>
    </source>
</reference>
<protein>
    <recommendedName>
        <fullName evidence="5">Aminopeptidase</fullName>
    </recommendedName>
</protein>
<dbReference type="AlphaFoldDB" id="A0A0R1GEN2"/>
<dbReference type="OrthoDB" id="1111399at2"/>
<evidence type="ECO:0000256" key="5">
    <source>
        <dbReference type="PIRNR" id="PIRNR005700"/>
    </source>
</evidence>
<evidence type="ECO:0000313" key="7">
    <source>
        <dbReference type="EMBL" id="KRK32536.1"/>
    </source>
</evidence>
<evidence type="ECO:0000256" key="3">
    <source>
        <dbReference type="ARBA" id="ARBA00022801"/>
    </source>
</evidence>
<dbReference type="SUPFAM" id="SSF54001">
    <property type="entry name" value="Cysteine proteinases"/>
    <property type="match status" value="1"/>
</dbReference>
<dbReference type="Gene3D" id="3.90.70.10">
    <property type="entry name" value="Cysteine proteinases"/>
    <property type="match status" value="1"/>
</dbReference>
<dbReference type="Pfam" id="PF03051">
    <property type="entry name" value="Peptidase_C1_2"/>
    <property type="match status" value="1"/>
</dbReference>
<dbReference type="GO" id="GO:0006508">
    <property type="term" value="P:proteolysis"/>
    <property type="evidence" value="ECO:0007669"/>
    <property type="project" value="UniProtKB-KW"/>
</dbReference>
<proteinExistence type="inferred from homology"/>
<dbReference type="STRING" id="1423726.FC07_GL001960"/>
<evidence type="ECO:0000313" key="8">
    <source>
        <dbReference type="Proteomes" id="UP000051461"/>
    </source>
</evidence>
<dbReference type="PANTHER" id="PTHR10363:SF2">
    <property type="entry name" value="BLEOMYCIN HYDROLASE"/>
    <property type="match status" value="1"/>
</dbReference>
<dbReference type="PATRIC" id="fig|1423726.3.peg.2036"/>
<dbReference type="GO" id="GO:0043418">
    <property type="term" value="P:homocysteine catabolic process"/>
    <property type="evidence" value="ECO:0007669"/>
    <property type="project" value="TreeGrafter"/>
</dbReference>
<dbReference type="PIRSF" id="PIRSF005700">
    <property type="entry name" value="PepC"/>
    <property type="match status" value="1"/>
</dbReference>
<feature type="active site" evidence="6">
    <location>
        <position position="70"/>
    </location>
</feature>
<keyword evidence="5 7" id="KW-0031">Aminopeptidase</keyword>
<name>A0A0R1GEN2_9LACO</name>
<organism evidence="7 8">
    <name type="scientific">Loigolactobacillus bifermentans DSM 20003</name>
    <dbReference type="NCBI Taxonomy" id="1423726"/>
    <lineage>
        <taxon>Bacteria</taxon>
        <taxon>Bacillati</taxon>
        <taxon>Bacillota</taxon>
        <taxon>Bacilli</taxon>
        <taxon>Lactobacillales</taxon>
        <taxon>Lactobacillaceae</taxon>
        <taxon>Loigolactobacillus</taxon>
    </lineage>
</organism>
<comment type="similarity">
    <text evidence="5">Belongs to the peptidase C1 family.</text>
</comment>
<keyword evidence="8" id="KW-1185">Reference proteome</keyword>
<evidence type="ECO:0000256" key="2">
    <source>
        <dbReference type="ARBA" id="ARBA00022670"/>
    </source>
</evidence>
<feature type="active site" evidence="6">
    <location>
        <position position="383"/>
    </location>
</feature>
<dbReference type="PANTHER" id="PTHR10363">
    <property type="entry name" value="BLEOMYCIN HYDROLASE"/>
    <property type="match status" value="1"/>
</dbReference>
<keyword evidence="3 5" id="KW-0378">Hydrolase</keyword>
<dbReference type="RefSeq" id="WP_057905802.1">
    <property type="nucleotide sequence ID" value="NZ_AZDA01000140.1"/>
</dbReference>
<dbReference type="GO" id="GO:0070005">
    <property type="term" value="F:cysteine-type aminopeptidase activity"/>
    <property type="evidence" value="ECO:0007669"/>
    <property type="project" value="InterPro"/>
</dbReference>
<dbReference type="InterPro" id="IPR000169">
    <property type="entry name" value="Pept_cys_AS"/>
</dbReference>
<dbReference type="PROSITE" id="PS00139">
    <property type="entry name" value="THIOL_PROTEASE_CYS"/>
    <property type="match status" value="1"/>
</dbReference>
<dbReference type="EMBL" id="AZDA01000140">
    <property type="protein sequence ID" value="KRK32536.1"/>
    <property type="molecule type" value="Genomic_DNA"/>
</dbReference>
<dbReference type="GO" id="GO:0009636">
    <property type="term" value="P:response to toxic substance"/>
    <property type="evidence" value="ECO:0007669"/>
    <property type="project" value="TreeGrafter"/>
</dbReference>
<keyword evidence="2 5" id="KW-0645">Protease</keyword>
<dbReference type="InterPro" id="IPR038765">
    <property type="entry name" value="Papain-like_cys_pep_sf"/>
</dbReference>
<comment type="caution">
    <text evidence="7">The sequence shown here is derived from an EMBL/GenBank/DDBJ whole genome shotgun (WGS) entry which is preliminary data.</text>
</comment>
<evidence type="ECO:0000256" key="1">
    <source>
        <dbReference type="ARBA" id="ARBA00004496"/>
    </source>
</evidence>
<feature type="active site" evidence="6">
    <location>
        <position position="362"/>
    </location>
</feature>
<dbReference type="InterPro" id="IPR025660">
    <property type="entry name" value="Pept_his_AS"/>
</dbReference>
<evidence type="ECO:0000256" key="6">
    <source>
        <dbReference type="PIRSR" id="PIRSR005700-1"/>
    </source>
</evidence>
<keyword evidence="4 5" id="KW-0788">Thiol protease</keyword>
<sequence>MTHEITPAAVAKFQQKMAHIPGSAALQRAVMNNGIKATSQDPTAASRLNRTFSVELDTGKVSNQKKSGRCWLFSTLNTLRHDFAKAYNVKDFELSQNYLSFWDRFEKANAFYEHIIETADLPADHRLVAWLLAAPDTDGGQFHNAAALVAKYGLVPKDVMPETFNSENTNDFSEVLNLKLRKDAIVLRKLANSSASDQGIADQKRQFLAEVYRICSYAFGTPPESFDFVYRDDAKKYHRDPDLTPQAFAKKYFKRNLADYVVVTNAPNKPYNQLFTLPMENNVIGGPDVAFFNVDLATMKAATLKQLQAGDSIWFGNDVLQQMNRQAGLLDSKLYRQAELFGIDLSLSKADRLTYGEGAVSHAMTLTGVDLVNEQPTKWKVENSWGEKNGEQGYFVMSDEWYDDFVYECVIDRKYLEPAQIQALTTQPTVITPWDSLA</sequence>
<evidence type="ECO:0000256" key="4">
    <source>
        <dbReference type="ARBA" id="ARBA00022807"/>
    </source>
</evidence>